<dbReference type="PRINTS" id="PR00119">
    <property type="entry name" value="CATATPASE"/>
</dbReference>
<reference evidence="13" key="1">
    <citation type="submission" date="2021-04" db="EMBL/GenBank/DDBJ databases">
        <title>Dactylosporangium aurantiacum NRRL B-8018 full assembly.</title>
        <authorList>
            <person name="Hartkoorn R.C."/>
            <person name="Beaudoing E."/>
            <person name="Hot D."/>
        </authorList>
    </citation>
    <scope>NUCLEOTIDE SEQUENCE</scope>
    <source>
        <strain evidence="13">NRRL B-8018</strain>
    </source>
</reference>
<feature type="transmembrane region" description="Helical" evidence="11">
    <location>
        <begin position="293"/>
        <end position="326"/>
    </location>
</feature>
<dbReference type="InterPro" id="IPR044492">
    <property type="entry name" value="P_typ_ATPase_HD_dom"/>
</dbReference>
<keyword evidence="4" id="KW-0547">Nucleotide-binding</keyword>
<feature type="transmembrane region" description="Helical" evidence="11">
    <location>
        <begin position="715"/>
        <end position="738"/>
    </location>
</feature>
<dbReference type="PRINTS" id="PR00120">
    <property type="entry name" value="HATPASE"/>
</dbReference>
<dbReference type="NCBIfam" id="TIGR01494">
    <property type="entry name" value="ATPase_P-type"/>
    <property type="match status" value="2"/>
</dbReference>
<feature type="transmembrane region" description="Helical" evidence="11">
    <location>
        <begin position="891"/>
        <end position="912"/>
    </location>
</feature>
<dbReference type="EMBL" id="CP073767">
    <property type="protein sequence ID" value="UWZ59968.1"/>
    <property type="molecule type" value="Genomic_DNA"/>
</dbReference>
<evidence type="ECO:0000256" key="7">
    <source>
        <dbReference type="ARBA" id="ARBA00022967"/>
    </source>
</evidence>
<dbReference type="Proteomes" id="UP001058003">
    <property type="component" value="Chromosome"/>
</dbReference>
<dbReference type="Pfam" id="PF00122">
    <property type="entry name" value="E1-E2_ATPase"/>
    <property type="match status" value="1"/>
</dbReference>
<keyword evidence="5" id="KW-0067">ATP-binding</keyword>
<evidence type="ECO:0000256" key="11">
    <source>
        <dbReference type="SAM" id="Phobius"/>
    </source>
</evidence>
<feature type="transmembrane region" description="Helical" evidence="11">
    <location>
        <begin position="858"/>
        <end position="879"/>
    </location>
</feature>
<feature type="domain" description="Cation-transporting P-type ATPase N-terminal" evidence="12">
    <location>
        <begin position="25"/>
        <end position="99"/>
    </location>
</feature>
<feature type="transmembrane region" description="Helical" evidence="11">
    <location>
        <begin position="269"/>
        <end position="287"/>
    </location>
</feature>
<dbReference type="InterPro" id="IPR001757">
    <property type="entry name" value="P_typ_ATPase"/>
</dbReference>
<dbReference type="InterPro" id="IPR018303">
    <property type="entry name" value="ATPase_P-typ_P_site"/>
</dbReference>
<evidence type="ECO:0000256" key="8">
    <source>
        <dbReference type="ARBA" id="ARBA00022989"/>
    </source>
</evidence>
<dbReference type="InterPro" id="IPR004014">
    <property type="entry name" value="ATPase_P-typ_cation-transptr_N"/>
</dbReference>
<keyword evidence="2" id="KW-0597">Phosphoprotein</keyword>
<evidence type="ECO:0000256" key="1">
    <source>
        <dbReference type="ARBA" id="ARBA00004651"/>
    </source>
</evidence>
<evidence type="ECO:0000313" key="14">
    <source>
        <dbReference type="Proteomes" id="UP001058003"/>
    </source>
</evidence>
<dbReference type="SUPFAM" id="SSF56784">
    <property type="entry name" value="HAD-like"/>
    <property type="match status" value="1"/>
</dbReference>
<evidence type="ECO:0000256" key="10">
    <source>
        <dbReference type="ARBA" id="ARBA00049360"/>
    </source>
</evidence>
<evidence type="ECO:0000256" key="9">
    <source>
        <dbReference type="ARBA" id="ARBA00023136"/>
    </source>
</evidence>
<dbReference type="PANTHER" id="PTHR42861">
    <property type="entry name" value="CALCIUM-TRANSPORTING ATPASE"/>
    <property type="match status" value="1"/>
</dbReference>
<dbReference type="Pfam" id="PF00689">
    <property type="entry name" value="Cation_ATPase_C"/>
    <property type="match status" value="1"/>
</dbReference>
<dbReference type="InterPro" id="IPR023298">
    <property type="entry name" value="ATPase_P-typ_TM_dom_sf"/>
</dbReference>
<evidence type="ECO:0000256" key="6">
    <source>
        <dbReference type="ARBA" id="ARBA00022842"/>
    </source>
</evidence>
<name>A0A9Q9IW19_9ACTN</name>
<keyword evidence="3 11" id="KW-0812">Transmembrane</keyword>
<evidence type="ECO:0000313" key="13">
    <source>
        <dbReference type="EMBL" id="UWZ59968.1"/>
    </source>
</evidence>
<dbReference type="AlphaFoldDB" id="A0A9Q9IW19"/>
<sequence>MRAPDRAAPPWRLTVTSTLPKPEARFHTLSIAEVLAVERVERDDGLSSAEVAARRAAYGPNRFAEARREPRWRAFARQYADPMQIVLLCAGVGSLYPLKQLGTGLLLLALTLFNAVLGLRQEGKAAAAVAALQQMMVVKARVRRDGRLTEVPAEDLVPGDVVLVEAGDVVPADGRLVRAARLEVDESALTGESVPVVKDAATVPGNDAALGDRVDMVYMHTNVTRGTGEVVVTATGMATEVGAISGLLQRDEGAETPLTRQLARLTDQILVVAGAALLVSVLVNLARGNTFQVVFTAAVAFAVSAIPTGLPAVVTTMLSLGTQALARANAIVKRLRSTETLGSTSAINSDKTGTLTLNEMTAVELTLPGRHYTVTGTGYGTDGDIRHTGGEPDVPLEPYLLPLALACDAVVADGALVGDPTEGALVVLAEKGHLDVAATRQRYPRLAEVPFDAAYKLMATFHRCTDDAGRDVVRAYVKGAPDQLLARAAAVDVPDRPGQPPVVIDEPLRDRYLAENARLAGQGLRVMATARKDFPAAGFDPGADLLGLLDGLTLLALVGIVDPPRPQAKSAIATAKAAGIQVRMITGDHAVTAAAIAGQLGIEGRAITGAEFAAMSDEQLAEQIDGIGVIARVTPEHKVRLVETLRAKGHIVAMTGDGVNDAPALKRADIGIAMGITGTEVSKEASAMILTDDDFATIVKAVAIGRGLYDNLQKYVLFQMGALIGFIATFLGASLLNVASGVPLLPLQTLWVNFTTQVFQAVGLGSGKPDQGLMSRRPRRADAPLLPGRTLLGLTVIGLVMGATTLAVIWWAQRAHGLGVARTMGLTTFSVLNLVLSVSVRCDLRSVFTLDTFDDRRFVATTGLSVLAIVVAAEAGVAQRILGTVGLDLRQWLICVVAAVPLLVVTELRALVLRHRAAEAARADRSAAGVAA</sequence>
<dbReference type="Gene3D" id="2.70.150.10">
    <property type="entry name" value="Calcium-transporting ATPase, cytoplasmic transduction domain A"/>
    <property type="match status" value="1"/>
</dbReference>
<dbReference type="PROSITE" id="PS00154">
    <property type="entry name" value="ATPASE_E1_E2"/>
    <property type="match status" value="1"/>
</dbReference>
<evidence type="ECO:0000259" key="12">
    <source>
        <dbReference type="SMART" id="SM00831"/>
    </source>
</evidence>
<dbReference type="Pfam" id="PF00690">
    <property type="entry name" value="Cation_ATPase_N"/>
    <property type="match status" value="1"/>
</dbReference>
<keyword evidence="6" id="KW-0460">Magnesium</keyword>
<comment type="subcellular location">
    <subcellularLocation>
        <location evidence="1">Cell membrane</location>
        <topology evidence="1">Multi-pass membrane protein</topology>
    </subcellularLocation>
</comment>
<dbReference type="SUPFAM" id="SSF81653">
    <property type="entry name" value="Calcium ATPase, transduction domain A"/>
    <property type="match status" value="1"/>
</dbReference>
<comment type="catalytic activity">
    <reaction evidence="10">
        <text>ATP + H2O = ADP + phosphate + H(+)</text>
        <dbReference type="Rhea" id="RHEA:13065"/>
        <dbReference type="ChEBI" id="CHEBI:15377"/>
        <dbReference type="ChEBI" id="CHEBI:15378"/>
        <dbReference type="ChEBI" id="CHEBI:30616"/>
        <dbReference type="ChEBI" id="CHEBI:43474"/>
        <dbReference type="ChEBI" id="CHEBI:456216"/>
    </reaction>
</comment>
<keyword evidence="7" id="KW-1278">Translocase</keyword>
<dbReference type="InterPro" id="IPR008250">
    <property type="entry name" value="ATPase_P-typ_transduc_dom_A_sf"/>
</dbReference>
<dbReference type="GO" id="GO:0005524">
    <property type="term" value="F:ATP binding"/>
    <property type="evidence" value="ECO:0007669"/>
    <property type="project" value="UniProtKB-KW"/>
</dbReference>
<dbReference type="Pfam" id="PF13246">
    <property type="entry name" value="Cation_ATPase"/>
    <property type="match status" value="1"/>
</dbReference>
<dbReference type="GO" id="GO:0005886">
    <property type="term" value="C:plasma membrane"/>
    <property type="evidence" value="ECO:0007669"/>
    <property type="project" value="UniProtKB-SubCell"/>
</dbReference>
<keyword evidence="9 11" id="KW-0472">Membrane</keyword>
<keyword evidence="8 11" id="KW-1133">Transmembrane helix</keyword>
<dbReference type="InterPro" id="IPR023299">
    <property type="entry name" value="ATPase_P-typ_cyto_dom_N"/>
</dbReference>
<dbReference type="Gene3D" id="3.40.50.1000">
    <property type="entry name" value="HAD superfamily/HAD-like"/>
    <property type="match status" value="1"/>
</dbReference>
<proteinExistence type="predicted"/>
<keyword evidence="14" id="KW-1185">Reference proteome</keyword>
<dbReference type="InterPro" id="IPR059000">
    <property type="entry name" value="ATPase_P-type_domA"/>
</dbReference>
<dbReference type="Gene3D" id="1.20.1110.10">
    <property type="entry name" value="Calcium-transporting ATPase, transmembrane domain"/>
    <property type="match status" value="1"/>
</dbReference>
<evidence type="ECO:0000256" key="4">
    <source>
        <dbReference type="ARBA" id="ARBA00022741"/>
    </source>
</evidence>
<dbReference type="GO" id="GO:0016887">
    <property type="term" value="F:ATP hydrolysis activity"/>
    <property type="evidence" value="ECO:0007669"/>
    <property type="project" value="InterPro"/>
</dbReference>
<evidence type="ECO:0000256" key="3">
    <source>
        <dbReference type="ARBA" id="ARBA00022692"/>
    </source>
</evidence>
<protein>
    <submittedName>
        <fullName evidence="13">Cation-transporting P-type ATPase</fullName>
    </submittedName>
</protein>
<accession>A0A9Q9IW19</accession>
<dbReference type="SFLD" id="SFLDF00027">
    <property type="entry name" value="p-type_atpase"/>
    <property type="match status" value="1"/>
</dbReference>
<dbReference type="InterPro" id="IPR006068">
    <property type="entry name" value="ATPase_P-typ_cation-transptr_C"/>
</dbReference>
<dbReference type="InterPro" id="IPR023214">
    <property type="entry name" value="HAD_sf"/>
</dbReference>
<dbReference type="SUPFAM" id="SSF81665">
    <property type="entry name" value="Calcium ATPase, transmembrane domain M"/>
    <property type="match status" value="1"/>
</dbReference>
<dbReference type="FunFam" id="2.70.150.10:FF:000160">
    <property type="entry name" value="Sarcoplasmic/endoplasmic reticulum calcium ATPase 1"/>
    <property type="match status" value="1"/>
</dbReference>
<dbReference type="Gene3D" id="3.40.1110.10">
    <property type="entry name" value="Calcium-transporting ATPase, cytoplasmic domain N"/>
    <property type="match status" value="1"/>
</dbReference>
<dbReference type="SMART" id="SM00831">
    <property type="entry name" value="Cation_ATPase_N"/>
    <property type="match status" value="1"/>
</dbReference>
<dbReference type="SFLD" id="SFLDS00003">
    <property type="entry name" value="Haloacid_Dehalogenase"/>
    <property type="match status" value="1"/>
</dbReference>
<organism evidence="13 14">
    <name type="scientific">Dactylosporangium aurantiacum</name>
    <dbReference type="NCBI Taxonomy" id="35754"/>
    <lineage>
        <taxon>Bacteria</taxon>
        <taxon>Bacillati</taxon>
        <taxon>Actinomycetota</taxon>
        <taxon>Actinomycetes</taxon>
        <taxon>Micromonosporales</taxon>
        <taxon>Micromonosporaceae</taxon>
        <taxon>Dactylosporangium</taxon>
    </lineage>
</organism>
<dbReference type="InterPro" id="IPR036412">
    <property type="entry name" value="HAD-like_sf"/>
</dbReference>
<dbReference type="KEGG" id="daur:Daura_37990"/>
<dbReference type="SFLD" id="SFLDG00002">
    <property type="entry name" value="C1.7:_P-type_atpase_like"/>
    <property type="match status" value="1"/>
</dbReference>
<evidence type="ECO:0000256" key="2">
    <source>
        <dbReference type="ARBA" id="ARBA00022553"/>
    </source>
</evidence>
<feature type="transmembrane region" description="Helical" evidence="11">
    <location>
        <begin position="790"/>
        <end position="812"/>
    </location>
</feature>
<feature type="transmembrane region" description="Helical" evidence="11">
    <location>
        <begin position="818"/>
        <end position="838"/>
    </location>
</feature>
<gene>
    <name evidence="13" type="ORF">Daura_37990</name>
</gene>
<evidence type="ECO:0000256" key="5">
    <source>
        <dbReference type="ARBA" id="ARBA00022840"/>
    </source>
</evidence>
<dbReference type="SUPFAM" id="SSF81660">
    <property type="entry name" value="Metal cation-transporting ATPase, ATP-binding domain N"/>
    <property type="match status" value="1"/>
</dbReference>